<dbReference type="InterPro" id="IPR001623">
    <property type="entry name" value="DnaJ_domain"/>
</dbReference>
<dbReference type="SMART" id="SM00271">
    <property type="entry name" value="DnaJ"/>
    <property type="match status" value="1"/>
</dbReference>
<dbReference type="Pfam" id="PF07743">
    <property type="entry name" value="HSCB_C"/>
    <property type="match status" value="1"/>
</dbReference>
<evidence type="ECO:0000313" key="6">
    <source>
        <dbReference type="EMBL" id="TKB44510.1"/>
    </source>
</evidence>
<dbReference type="HAMAP" id="MF_00682">
    <property type="entry name" value="HscB"/>
    <property type="match status" value="1"/>
</dbReference>
<evidence type="ECO:0000256" key="3">
    <source>
        <dbReference type="ARBA" id="ARBA00025596"/>
    </source>
</evidence>
<dbReference type="GO" id="GO:0006457">
    <property type="term" value="P:protein folding"/>
    <property type="evidence" value="ECO:0007669"/>
    <property type="project" value="UniProtKB-UniRule"/>
</dbReference>
<dbReference type="SUPFAM" id="SSF47144">
    <property type="entry name" value="HSC20 (HSCB), C-terminal oligomerisation domain"/>
    <property type="match status" value="1"/>
</dbReference>
<reference evidence="6 7" key="1">
    <citation type="submission" date="2019-04" db="EMBL/GenBank/DDBJ databases">
        <title>Thalassotalea guangxiensis sp. nov., isolated from sediment of the coastal wetland.</title>
        <authorList>
            <person name="Zheng S."/>
            <person name="Zhang D."/>
        </authorList>
    </citation>
    <scope>NUCLEOTIDE SEQUENCE [LARGE SCALE GENOMIC DNA]</scope>
    <source>
        <strain evidence="6 7">ZS-4</strain>
    </source>
</reference>
<dbReference type="GO" id="GO:0001671">
    <property type="term" value="F:ATPase activator activity"/>
    <property type="evidence" value="ECO:0007669"/>
    <property type="project" value="InterPro"/>
</dbReference>
<dbReference type="GO" id="GO:0051259">
    <property type="term" value="P:protein complex oligomerization"/>
    <property type="evidence" value="ECO:0007669"/>
    <property type="project" value="InterPro"/>
</dbReference>
<evidence type="ECO:0000256" key="2">
    <source>
        <dbReference type="ARBA" id="ARBA00023186"/>
    </source>
</evidence>
<dbReference type="InterPro" id="IPR036869">
    <property type="entry name" value="J_dom_sf"/>
</dbReference>
<dbReference type="SUPFAM" id="SSF46565">
    <property type="entry name" value="Chaperone J-domain"/>
    <property type="match status" value="1"/>
</dbReference>
<dbReference type="InterPro" id="IPR036386">
    <property type="entry name" value="HscB_C_sf"/>
</dbReference>
<evidence type="ECO:0000256" key="4">
    <source>
        <dbReference type="HAMAP-Rule" id="MF_00682"/>
    </source>
</evidence>
<keyword evidence="2 4" id="KW-0143">Chaperone</keyword>
<dbReference type="PANTHER" id="PTHR14021">
    <property type="entry name" value="IRON-SULFUR CLUSTER CO-CHAPERONE PROTEIN HSCB"/>
    <property type="match status" value="1"/>
</dbReference>
<dbReference type="Pfam" id="PF00226">
    <property type="entry name" value="DnaJ"/>
    <property type="match status" value="1"/>
</dbReference>
<dbReference type="PROSITE" id="PS50076">
    <property type="entry name" value="DNAJ_2"/>
    <property type="match status" value="1"/>
</dbReference>
<organism evidence="6 7">
    <name type="scientific">Thalassotalea mangrovi</name>
    <dbReference type="NCBI Taxonomy" id="2572245"/>
    <lineage>
        <taxon>Bacteria</taxon>
        <taxon>Pseudomonadati</taxon>
        <taxon>Pseudomonadota</taxon>
        <taxon>Gammaproteobacteria</taxon>
        <taxon>Alteromonadales</taxon>
        <taxon>Colwelliaceae</taxon>
        <taxon>Thalassotalea</taxon>
    </lineage>
</organism>
<comment type="caution">
    <text evidence="6">The sequence shown here is derived from an EMBL/GenBank/DDBJ whole genome shotgun (WGS) entry which is preliminary data.</text>
</comment>
<dbReference type="NCBIfam" id="TIGR00714">
    <property type="entry name" value="hscB"/>
    <property type="match status" value="1"/>
</dbReference>
<keyword evidence="7" id="KW-1185">Reference proteome</keyword>
<evidence type="ECO:0000313" key="7">
    <source>
        <dbReference type="Proteomes" id="UP000307999"/>
    </source>
</evidence>
<dbReference type="EMBL" id="SWDB01000028">
    <property type="protein sequence ID" value="TKB44510.1"/>
    <property type="molecule type" value="Genomic_DNA"/>
</dbReference>
<dbReference type="InterPro" id="IPR004640">
    <property type="entry name" value="HscB"/>
</dbReference>
<comment type="function">
    <text evidence="3 4">Co-chaperone involved in the maturation of iron-sulfur cluster-containing proteins. Seems to help targeting proteins to be folded toward HscA.</text>
</comment>
<dbReference type="NCBIfam" id="NF003449">
    <property type="entry name" value="PRK05014.1"/>
    <property type="match status" value="1"/>
</dbReference>
<accession>A0A4U1B4W3</accession>
<sequence length="175" mass="20457">MNYFELFGLEADFSIDLTSLATTYQALQKTVHPDRFAHSSSQDQMLAVQKSSQINDAYQTLKNPVKRGEYLLQLRNTELPEEQSTFQDVDFLMVQMELREMLAEIKFAKDIDTALMSAEETLDIQSRQLWQEFEQLLGQHSDTANQQAGEVLRKLKFYQKLYIELERIEDTLFDD</sequence>
<feature type="domain" description="J" evidence="5">
    <location>
        <begin position="2"/>
        <end position="74"/>
    </location>
</feature>
<dbReference type="OrthoDB" id="287587at2"/>
<dbReference type="Proteomes" id="UP000307999">
    <property type="component" value="Unassembled WGS sequence"/>
</dbReference>
<dbReference type="Gene3D" id="1.20.1280.20">
    <property type="entry name" value="HscB, C-terminal domain"/>
    <property type="match status" value="1"/>
</dbReference>
<proteinExistence type="inferred from homology"/>
<dbReference type="PANTHER" id="PTHR14021:SF15">
    <property type="entry name" value="IRON-SULFUR CLUSTER CO-CHAPERONE PROTEIN HSCB"/>
    <property type="match status" value="1"/>
</dbReference>
<dbReference type="AlphaFoldDB" id="A0A4U1B4W3"/>
<dbReference type="CDD" id="cd06257">
    <property type="entry name" value="DnaJ"/>
    <property type="match status" value="1"/>
</dbReference>
<dbReference type="RefSeq" id="WP_136736292.1">
    <property type="nucleotide sequence ID" value="NZ_SWDB01000028.1"/>
</dbReference>
<comment type="subunit">
    <text evidence="4">Interacts with HscA and stimulates its ATPase activity.</text>
</comment>
<gene>
    <name evidence="4 6" type="primary">hscB</name>
    <name evidence="6" type="ORF">E8M12_11505</name>
</gene>
<dbReference type="GO" id="GO:0051087">
    <property type="term" value="F:protein-folding chaperone binding"/>
    <property type="evidence" value="ECO:0007669"/>
    <property type="project" value="InterPro"/>
</dbReference>
<evidence type="ECO:0000259" key="5">
    <source>
        <dbReference type="PROSITE" id="PS50076"/>
    </source>
</evidence>
<protein>
    <recommendedName>
        <fullName evidence="4">Co-chaperone protein HscB homolog</fullName>
    </recommendedName>
</protein>
<name>A0A4U1B4W3_9GAMM</name>
<comment type="similarity">
    <text evidence="1 4">Belongs to the HscB family.</text>
</comment>
<dbReference type="GO" id="GO:1990230">
    <property type="term" value="C:iron-sulfur cluster transfer complex"/>
    <property type="evidence" value="ECO:0007669"/>
    <property type="project" value="TreeGrafter"/>
</dbReference>
<dbReference type="Gene3D" id="1.10.287.110">
    <property type="entry name" value="DnaJ domain"/>
    <property type="match status" value="1"/>
</dbReference>
<dbReference type="GO" id="GO:0044571">
    <property type="term" value="P:[2Fe-2S] cluster assembly"/>
    <property type="evidence" value="ECO:0007669"/>
    <property type="project" value="InterPro"/>
</dbReference>
<dbReference type="InterPro" id="IPR009073">
    <property type="entry name" value="HscB_oligo_C"/>
</dbReference>
<evidence type="ECO:0000256" key="1">
    <source>
        <dbReference type="ARBA" id="ARBA00010476"/>
    </source>
</evidence>